<sequence>MRPTRFALPAAFLLATAVHAHAGDTRYVDLVNRAHDSVTSLSVAPAGSDAFEDVPLEPLKGGGDSATVSVDAEGCRYDFRFHFSNGRTMVYENVDVCRYGKMYIRPLPTGDGEHPYVVR</sequence>
<feature type="signal peptide" evidence="1">
    <location>
        <begin position="1"/>
        <end position="22"/>
    </location>
</feature>
<reference evidence="2" key="2">
    <citation type="submission" date="2021-03" db="EMBL/GenBank/DDBJ databases">
        <authorList>
            <person name="Cao W."/>
        </authorList>
    </citation>
    <scope>NUCLEOTIDE SEQUENCE</scope>
    <source>
        <strain evidence="2">110414</strain>
    </source>
</reference>
<feature type="chain" id="PRO_5037788299" evidence="1">
    <location>
        <begin position="23"/>
        <end position="119"/>
    </location>
</feature>
<accession>A0A940X2A4</accession>
<dbReference type="Proteomes" id="UP000673447">
    <property type="component" value="Unassembled WGS sequence"/>
</dbReference>
<reference evidence="2" key="1">
    <citation type="journal article" date="2016" name="Int. J. Syst. Evol. Microbiol.">
        <title>Pseudoxanthomonas helianthi sp. nov., isolated from roots of Jerusalem artichoke (Helianthus tuberosus).</title>
        <authorList>
            <person name="Kittiwongwattana C."/>
            <person name="Thawai C."/>
        </authorList>
    </citation>
    <scope>NUCLEOTIDE SEQUENCE</scope>
    <source>
        <strain evidence="2">110414</strain>
    </source>
</reference>
<dbReference type="AlphaFoldDB" id="A0A940X2A4"/>
<name>A0A940X2A4_9GAMM</name>
<organism evidence="2 3">
    <name type="scientific">Pseudoxanthomonas helianthi</name>
    <dbReference type="NCBI Taxonomy" id="1453541"/>
    <lineage>
        <taxon>Bacteria</taxon>
        <taxon>Pseudomonadati</taxon>
        <taxon>Pseudomonadota</taxon>
        <taxon>Gammaproteobacteria</taxon>
        <taxon>Lysobacterales</taxon>
        <taxon>Lysobacteraceae</taxon>
        <taxon>Pseudoxanthomonas</taxon>
    </lineage>
</organism>
<dbReference type="RefSeq" id="WP_210535553.1">
    <property type="nucleotide sequence ID" value="NZ_JAGKTC010000001.1"/>
</dbReference>
<gene>
    <name evidence="2" type="ORF">J5837_04735</name>
</gene>
<keyword evidence="1" id="KW-0732">Signal</keyword>
<comment type="caution">
    <text evidence="2">The sequence shown here is derived from an EMBL/GenBank/DDBJ whole genome shotgun (WGS) entry which is preliminary data.</text>
</comment>
<evidence type="ECO:0000313" key="2">
    <source>
        <dbReference type="EMBL" id="MBP3983726.1"/>
    </source>
</evidence>
<keyword evidence="3" id="KW-1185">Reference proteome</keyword>
<protein>
    <submittedName>
        <fullName evidence="2">Uncharacterized protein</fullName>
    </submittedName>
</protein>
<dbReference type="EMBL" id="JAGKTC010000001">
    <property type="protein sequence ID" value="MBP3983726.1"/>
    <property type="molecule type" value="Genomic_DNA"/>
</dbReference>
<proteinExistence type="predicted"/>
<evidence type="ECO:0000256" key="1">
    <source>
        <dbReference type="SAM" id="SignalP"/>
    </source>
</evidence>
<evidence type="ECO:0000313" key="3">
    <source>
        <dbReference type="Proteomes" id="UP000673447"/>
    </source>
</evidence>